<comment type="caution">
    <text evidence="1">The sequence shown here is derived from an EMBL/GenBank/DDBJ whole genome shotgun (WGS) entry which is preliminary data.</text>
</comment>
<dbReference type="PATRIC" id="fig|266128.3.peg.913"/>
<evidence type="ECO:0000313" key="2">
    <source>
        <dbReference type="Proteomes" id="UP000051254"/>
    </source>
</evidence>
<protein>
    <submittedName>
        <fullName evidence="1">Uncharacterized protein</fullName>
    </submittedName>
</protein>
<accession>A0A0R0BVK7</accession>
<proteinExistence type="predicted"/>
<sequence length="122" mass="13777">MKAMTGVRLGLLARWRGAANEAAQASQASVLAASLQRLQLQGTPVRVLTGVTAGQLPAAWYCQGPGPCWYRADAQWRWTWRGWQLCWQLQALDQQQLWQALQADPQTCHRVFGKLRGRRLYA</sequence>
<keyword evidence="2" id="KW-1185">Reference proteome</keyword>
<organism evidence="1 2">
    <name type="scientific">Stenotrophomonas koreensis</name>
    <dbReference type="NCBI Taxonomy" id="266128"/>
    <lineage>
        <taxon>Bacteria</taxon>
        <taxon>Pseudomonadati</taxon>
        <taxon>Pseudomonadota</taxon>
        <taxon>Gammaproteobacteria</taxon>
        <taxon>Lysobacterales</taxon>
        <taxon>Lysobacteraceae</taxon>
        <taxon>Stenotrophomonas</taxon>
    </lineage>
</organism>
<dbReference type="AlphaFoldDB" id="A0A0R0BVK7"/>
<dbReference type="EMBL" id="LDJH01000017">
    <property type="protein sequence ID" value="KRG57016.1"/>
    <property type="molecule type" value="Genomic_DNA"/>
</dbReference>
<dbReference type="STRING" id="266128.ABB25_10195"/>
<gene>
    <name evidence="1" type="ORF">ABB25_10195</name>
</gene>
<evidence type="ECO:0000313" key="1">
    <source>
        <dbReference type="EMBL" id="KRG57016.1"/>
    </source>
</evidence>
<reference evidence="1 2" key="1">
    <citation type="submission" date="2015-05" db="EMBL/GenBank/DDBJ databases">
        <title>Genome sequencing and analysis of members of genus Stenotrophomonas.</title>
        <authorList>
            <person name="Patil P.P."/>
            <person name="Midha S."/>
            <person name="Patil P.B."/>
        </authorList>
    </citation>
    <scope>NUCLEOTIDE SEQUENCE [LARGE SCALE GENOMIC DNA]</scope>
    <source>
        <strain evidence="1 2">DSM 17805</strain>
    </source>
</reference>
<dbReference type="Proteomes" id="UP000051254">
    <property type="component" value="Unassembled WGS sequence"/>
</dbReference>
<name>A0A0R0BVK7_9GAMM</name>